<evidence type="ECO:0000256" key="1">
    <source>
        <dbReference type="SAM" id="MobiDB-lite"/>
    </source>
</evidence>
<dbReference type="KEGG" id="ccz:CCALI_00950"/>
<feature type="transmembrane region" description="Helical" evidence="2">
    <location>
        <begin position="345"/>
        <end position="364"/>
    </location>
</feature>
<dbReference type="HOGENOM" id="CLU_743349_0_0_0"/>
<feature type="domain" description="DUF3592" evidence="3">
    <location>
        <begin position="267"/>
        <end position="330"/>
    </location>
</feature>
<gene>
    <name evidence="4" type="ORF">CCALI_00950</name>
</gene>
<dbReference type="InParanoid" id="S0ETH4"/>
<organism evidence="4 5">
    <name type="scientific">Chthonomonas calidirosea (strain DSM 23976 / ICMP 18418 / T49)</name>
    <dbReference type="NCBI Taxonomy" id="1303518"/>
    <lineage>
        <taxon>Bacteria</taxon>
        <taxon>Bacillati</taxon>
        <taxon>Armatimonadota</taxon>
        <taxon>Chthonomonadia</taxon>
        <taxon>Chthonomonadales</taxon>
        <taxon>Chthonomonadaceae</taxon>
        <taxon>Chthonomonas</taxon>
    </lineage>
</organism>
<reference evidence="5" key="1">
    <citation type="submission" date="2013-03" db="EMBL/GenBank/DDBJ databases">
        <title>Genome sequence of Chthonomonas calidirosea, the first sequenced genome from the Armatimonadetes phylum (formally candidate division OP10).</title>
        <authorList>
            <person name="Lee K.C.Y."/>
            <person name="Morgan X.C."/>
            <person name="Dunfield P.F."/>
            <person name="Tamas I."/>
            <person name="Houghton K.M."/>
            <person name="Vyssotski M."/>
            <person name="Ryan J.L.J."/>
            <person name="Lagutin K."/>
            <person name="McDonald I.R."/>
            <person name="Stott M.B."/>
        </authorList>
    </citation>
    <scope>NUCLEOTIDE SEQUENCE [LARGE SCALE GENOMIC DNA]</scope>
    <source>
        <strain evidence="5">DSM 23976 / ICMP 18418 / T49</strain>
    </source>
</reference>
<proteinExistence type="predicted"/>
<feature type="compositionally biased region" description="Polar residues" evidence="1">
    <location>
        <begin position="179"/>
        <end position="194"/>
    </location>
</feature>
<evidence type="ECO:0000313" key="4">
    <source>
        <dbReference type="EMBL" id="CCW34772.1"/>
    </source>
</evidence>
<keyword evidence="2" id="KW-0472">Membrane</keyword>
<dbReference type="AlphaFoldDB" id="S0ETH4"/>
<keyword evidence="2" id="KW-0812">Transmembrane</keyword>
<feature type="transmembrane region" description="Helical" evidence="2">
    <location>
        <begin position="65"/>
        <end position="83"/>
    </location>
</feature>
<dbReference type="PATRIC" id="fig|1303518.3.peg.961"/>
<dbReference type="RefSeq" id="WP_016482325.1">
    <property type="nucleotide sequence ID" value="NC_021487.1"/>
</dbReference>
<feature type="transmembrane region" description="Helical" evidence="2">
    <location>
        <begin position="225"/>
        <end position="247"/>
    </location>
</feature>
<keyword evidence="2" id="KW-1133">Transmembrane helix</keyword>
<feature type="transmembrane region" description="Helical" evidence="2">
    <location>
        <begin position="28"/>
        <end position="53"/>
    </location>
</feature>
<dbReference type="Pfam" id="PF12158">
    <property type="entry name" value="DUF3592"/>
    <property type="match status" value="1"/>
</dbReference>
<keyword evidence="5" id="KW-1185">Reference proteome</keyword>
<dbReference type="EMBL" id="HF951689">
    <property type="protein sequence ID" value="CCW34772.1"/>
    <property type="molecule type" value="Genomic_DNA"/>
</dbReference>
<dbReference type="Proteomes" id="UP000014227">
    <property type="component" value="Chromosome I"/>
</dbReference>
<dbReference type="InterPro" id="IPR021994">
    <property type="entry name" value="DUF3592"/>
</dbReference>
<feature type="region of interest" description="Disordered" evidence="1">
    <location>
        <begin position="179"/>
        <end position="208"/>
    </location>
</feature>
<sequence length="372" mass="41624">MQTQNKSILRNDTEPFHPPYVLRDWRTLSIGCGTVGVVILWAFLGCIFLLLGFVNVISFFEPNMLGIRIYTFGMLLFLLAFVWPRMVGYRCFHTDGIVVFNGLKKRRLPYAEVSRVAVQTVTRYTTGGGARRIPDTFLIYGPDGTEFTCIWPIDPNREEIIAFVLSCLPERVRNCLDTSSQEAAKPEATQSTPAANEVPLADEGSDFEKESMISSKGRFSMKQRIKLMVIGLVVLLVLTIGMMPSLIQGYSHRLEEVNQALQHGVRVQGQVTQVEWTRHSGDWVHYVFQVNGSEYTGKSPLGAMASPAVGQSIPIVYLPSNPHINTLANGVEADWLQSLIRALRLVQVLEVPLGVLAVGYLRYLGKRYVRGK</sequence>
<evidence type="ECO:0000259" key="3">
    <source>
        <dbReference type="Pfam" id="PF12158"/>
    </source>
</evidence>
<evidence type="ECO:0000256" key="2">
    <source>
        <dbReference type="SAM" id="Phobius"/>
    </source>
</evidence>
<protein>
    <recommendedName>
        <fullName evidence="3">DUF3592 domain-containing protein</fullName>
    </recommendedName>
</protein>
<evidence type="ECO:0000313" key="5">
    <source>
        <dbReference type="Proteomes" id="UP000014227"/>
    </source>
</evidence>
<accession>S0ETH4</accession>
<name>S0ETH4_CHTCT</name>